<feature type="domain" description="VWFC" evidence="2">
    <location>
        <begin position="308"/>
        <end position="373"/>
    </location>
</feature>
<dbReference type="EMBL" id="JAIWYP010000009">
    <property type="protein sequence ID" value="KAH3775136.1"/>
    <property type="molecule type" value="Genomic_DNA"/>
</dbReference>
<gene>
    <name evidence="4" type="ORF">DPMN_176533</name>
</gene>
<evidence type="ECO:0000313" key="4">
    <source>
        <dbReference type="EMBL" id="KAH3775136.1"/>
    </source>
</evidence>
<dbReference type="AlphaFoldDB" id="A0A9D4EAB5"/>
<feature type="domain" description="ShKT" evidence="3">
    <location>
        <begin position="155"/>
        <end position="189"/>
    </location>
</feature>
<feature type="domain" description="VWFC" evidence="2">
    <location>
        <begin position="217"/>
        <end position="281"/>
    </location>
</feature>
<proteinExistence type="predicted"/>
<protein>
    <submittedName>
        <fullName evidence="4">Uncharacterized protein</fullName>
    </submittedName>
</protein>
<dbReference type="Gene3D" id="1.10.10.1940">
    <property type="match status" value="1"/>
</dbReference>
<feature type="domain" description="ShKT" evidence="3">
    <location>
        <begin position="87"/>
        <end position="122"/>
    </location>
</feature>
<dbReference type="Pfam" id="PF01549">
    <property type="entry name" value="ShK"/>
    <property type="match status" value="3"/>
</dbReference>
<name>A0A9D4EAB5_DREPO</name>
<keyword evidence="5" id="KW-1185">Reference proteome</keyword>
<comment type="caution">
    <text evidence="4">The sequence shown here is derived from an EMBL/GenBank/DDBJ whole genome shotgun (WGS) entry which is preliminary data.</text>
</comment>
<evidence type="ECO:0000259" key="2">
    <source>
        <dbReference type="PROSITE" id="PS50184"/>
    </source>
</evidence>
<dbReference type="PROSITE" id="PS50184">
    <property type="entry name" value="VWFC_2"/>
    <property type="match status" value="2"/>
</dbReference>
<dbReference type="Proteomes" id="UP000828390">
    <property type="component" value="Unassembled WGS sequence"/>
</dbReference>
<dbReference type="SMART" id="SM00254">
    <property type="entry name" value="ShKT"/>
    <property type="match status" value="3"/>
</dbReference>
<comment type="caution">
    <text evidence="1">Lacks conserved residue(s) required for the propagation of feature annotation.</text>
</comment>
<dbReference type="PANTHER" id="PTHR21724">
    <property type="entry name" value="SHKT DOMAIN-CONTAINING PROTEIN"/>
    <property type="match status" value="1"/>
</dbReference>
<reference evidence="4" key="1">
    <citation type="journal article" date="2019" name="bioRxiv">
        <title>The Genome of the Zebra Mussel, Dreissena polymorpha: A Resource for Invasive Species Research.</title>
        <authorList>
            <person name="McCartney M.A."/>
            <person name="Auch B."/>
            <person name="Kono T."/>
            <person name="Mallez S."/>
            <person name="Zhang Y."/>
            <person name="Obille A."/>
            <person name="Becker A."/>
            <person name="Abrahante J.E."/>
            <person name="Garbe J."/>
            <person name="Badalamenti J.P."/>
            <person name="Herman A."/>
            <person name="Mangelson H."/>
            <person name="Liachko I."/>
            <person name="Sullivan S."/>
            <person name="Sone E.D."/>
            <person name="Koren S."/>
            <person name="Silverstein K.A.T."/>
            <person name="Beckman K.B."/>
            <person name="Gohl D.M."/>
        </authorList>
    </citation>
    <scope>NUCLEOTIDE SEQUENCE</scope>
    <source>
        <strain evidence="4">Duluth1</strain>
        <tissue evidence="4">Whole animal</tissue>
    </source>
</reference>
<keyword evidence="1" id="KW-1015">Disulfide bond</keyword>
<dbReference type="PROSITE" id="PS51670">
    <property type="entry name" value="SHKT"/>
    <property type="match status" value="2"/>
</dbReference>
<sequence>MAELSEVSRLCTFIQDPADACCQTLKCDPSAQFGTCRDALSNCASYGTYICGAQYKDWATQNCPQYCGYCGNNTNPLAVTAAPDGTCKDNIPNCVEYDRSVCSDAMYQSWALANCRKTCNLCSSTGAGTNTGTMGGGGTGTGSGGTIMTGGSGTCQDKLTNCQEYTQAACTGLYVDWARENCARFCNLCGSGSGTSGNMTGFQTVAPGSGGFTGFSGGCIYKGNYYGAGDTWTDGCDYNCSCENGQTGFYRCTARCPTYQLPSGCVLRTIRGECCGVPDCTGGGTGTGIGSGTGTGSGTGGSMTGSQTGCAYKNTLYQQGQQWKDGCQYKCTCTDASSGQYSCAALCLTWNLPPTCHLDQPAPGKCCQTPNCPANVVLNYPPGYVPE</sequence>
<organism evidence="4 5">
    <name type="scientific">Dreissena polymorpha</name>
    <name type="common">Zebra mussel</name>
    <name type="synonym">Mytilus polymorpha</name>
    <dbReference type="NCBI Taxonomy" id="45954"/>
    <lineage>
        <taxon>Eukaryota</taxon>
        <taxon>Metazoa</taxon>
        <taxon>Spiralia</taxon>
        <taxon>Lophotrochozoa</taxon>
        <taxon>Mollusca</taxon>
        <taxon>Bivalvia</taxon>
        <taxon>Autobranchia</taxon>
        <taxon>Heteroconchia</taxon>
        <taxon>Euheterodonta</taxon>
        <taxon>Imparidentia</taxon>
        <taxon>Neoheterodontei</taxon>
        <taxon>Myida</taxon>
        <taxon>Dreissenoidea</taxon>
        <taxon>Dreissenidae</taxon>
        <taxon>Dreissena</taxon>
    </lineage>
</organism>
<dbReference type="SMART" id="SM00214">
    <property type="entry name" value="VWC"/>
    <property type="match status" value="2"/>
</dbReference>
<reference evidence="4" key="2">
    <citation type="submission" date="2020-11" db="EMBL/GenBank/DDBJ databases">
        <authorList>
            <person name="McCartney M.A."/>
            <person name="Auch B."/>
            <person name="Kono T."/>
            <person name="Mallez S."/>
            <person name="Becker A."/>
            <person name="Gohl D.M."/>
            <person name="Silverstein K.A.T."/>
            <person name="Koren S."/>
            <person name="Bechman K.B."/>
            <person name="Herman A."/>
            <person name="Abrahante J.E."/>
            <person name="Garbe J."/>
        </authorList>
    </citation>
    <scope>NUCLEOTIDE SEQUENCE</scope>
    <source>
        <strain evidence="4">Duluth1</strain>
        <tissue evidence="4">Whole animal</tissue>
    </source>
</reference>
<accession>A0A9D4EAB5</accession>
<dbReference type="PROSITE" id="PS01208">
    <property type="entry name" value="VWFC_1"/>
    <property type="match status" value="1"/>
</dbReference>
<evidence type="ECO:0000256" key="1">
    <source>
        <dbReference type="PROSITE-ProRule" id="PRU01005"/>
    </source>
</evidence>
<dbReference type="InterPro" id="IPR001007">
    <property type="entry name" value="VWF_dom"/>
</dbReference>
<feature type="disulfide bond" evidence="1">
    <location>
        <begin position="155"/>
        <end position="189"/>
    </location>
</feature>
<evidence type="ECO:0000313" key="5">
    <source>
        <dbReference type="Proteomes" id="UP000828390"/>
    </source>
</evidence>
<dbReference type="InterPro" id="IPR003582">
    <property type="entry name" value="ShKT_dom"/>
</dbReference>
<dbReference type="PANTHER" id="PTHR21724:SF105">
    <property type="entry name" value="SHKT DOMAIN-CONTAINING PROTEIN"/>
    <property type="match status" value="1"/>
</dbReference>
<evidence type="ECO:0000259" key="3">
    <source>
        <dbReference type="PROSITE" id="PS51670"/>
    </source>
</evidence>
<dbReference type="SUPFAM" id="SSF57603">
    <property type="entry name" value="FnI-like domain"/>
    <property type="match status" value="2"/>
</dbReference>